<dbReference type="EnsemblProtists" id="HpaT800208">
    <property type="protein sequence ID" value="HpaP800208"/>
    <property type="gene ID" value="HpaG800208"/>
</dbReference>
<dbReference type="GO" id="GO:0000026">
    <property type="term" value="F:alpha-1,2-mannosyltransferase activity"/>
    <property type="evidence" value="ECO:0007669"/>
    <property type="project" value="TreeGrafter"/>
</dbReference>
<evidence type="ECO:0000313" key="11">
    <source>
        <dbReference type="Proteomes" id="UP000011713"/>
    </source>
</evidence>
<reference evidence="11" key="1">
    <citation type="journal article" date="2010" name="Science">
        <title>Signatures of adaptation to obligate biotrophy in the Hyaloperonospora arabidopsidis genome.</title>
        <authorList>
            <person name="Baxter L."/>
            <person name="Tripathy S."/>
            <person name="Ishaque N."/>
            <person name="Boot N."/>
            <person name="Cabral A."/>
            <person name="Kemen E."/>
            <person name="Thines M."/>
            <person name="Ah-Fong A."/>
            <person name="Anderson R."/>
            <person name="Badejoko W."/>
            <person name="Bittner-Eddy P."/>
            <person name="Boore J.L."/>
            <person name="Chibucos M.C."/>
            <person name="Coates M."/>
            <person name="Dehal P."/>
            <person name="Delehaunty K."/>
            <person name="Dong S."/>
            <person name="Downton P."/>
            <person name="Dumas B."/>
            <person name="Fabro G."/>
            <person name="Fronick C."/>
            <person name="Fuerstenberg S.I."/>
            <person name="Fulton L."/>
            <person name="Gaulin E."/>
            <person name="Govers F."/>
            <person name="Hughes L."/>
            <person name="Humphray S."/>
            <person name="Jiang R.H."/>
            <person name="Judelson H."/>
            <person name="Kamoun S."/>
            <person name="Kyung K."/>
            <person name="Meijer H."/>
            <person name="Minx P."/>
            <person name="Morris P."/>
            <person name="Nelson J."/>
            <person name="Phuntumart V."/>
            <person name="Qutob D."/>
            <person name="Rehmany A."/>
            <person name="Rougon-Cardoso A."/>
            <person name="Ryden P."/>
            <person name="Torto-Alalibo T."/>
            <person name="Studholme D."/>
            <person name="Wang Y."/>
            <person name="Win J."/>
            <person name="Wood J."/>
            <person name="Clifton S.W."/>
            <person name="Rogers J."/>
            <person name="Van den Ackerveken G."/>
            <person name="Jones J.D."/>
            <person name="McDowell J.M."/>
            <person name="Beynon J."/>
            <person name="Tyler B.M."/>
        </authorList>
    </citation>
    <scope>NUCLEOTIDE SEQUENCE [LARGE SCALE GENOMIC DNA]</scope>
    <source>
        <strain evidence="11">Emoy2</strain>
    </source>
</reference>
<evidence type="ECO:0000256" key="5">
    <source>
        <dbReference type="ARBA" id="ARBA00022824"/>
    </source>
</evidence>
<sequence>MGSRVRSAAAAGEFLCVFLFLQKLSQTSTLAPDMGYRQGLLAAVNDFFLYKLAWVYVDAKAAKWALLCQLFSWFTFYVMVRPFSNCVETVCTTAALALWPWKFLEDGAERKKRSNASSMKHTHRTLALMFAALGVLFRPTNVVIWLYPGVLHFLQTRGRAHLVFGVVLPIAIVTLLAMLCIDRLGYGEWTFVPINFFKFNVLEGKDKLYGEHPWSWYFSQGYPAIVGTALPMVLVGYFTIPSSKKDIGQFRFVLPLLPPAFMYAGYCLRNLELGLYVQLRDSTQSTLLRLAAALVIVPNVLTAYYLSRSHQVRC</sequence>
<evidence type="ECO:0000256" key="7">
    <source>
        <dbReference type="ARBA" id="ARBA00023136"/>
    </source>
</evidence>
<keyword evidence="9" id="KW-0732">Signal</keyword>
<evidence type="ECO:0000256" key="6">
    <source>
        <dbReference type="ARBA" id="ARBA00022989"/>
    </source>
</evidence>
<feature type="transmembrane region" description="Helical" evidence="8">
    <location>
        <begin position="286"/>
        <end position="306"/>
    </location>
</feature>
<dbReference type="HOGENOM" id="CLU_886959_0_0_1"/>
<evidence type="ECO:0000256" key="8">
    <source>
        <dbReference type="RuleBase" id="RU363075"/>
    </source>
</evidence>
<protein>
    <recommendedName>
        <fullName evidence="8">Mannosyltransferase</fullName>
        <ecNumber evidence="8">2.4.1.-</ecNumber>
    </recommendedName>
</protein>
<feature type="transmembrane region" description="Helical" evidence="8">
    <location>
        <begin position="222"/>
        <end position="240"/>
    </location>
</feature>
<dbReference type="EMBL" id="JH597776">
    <property type="status" value="NOT_ANNOTATED_CDS"/>
    <property type="molecule type" value="Genomic_DNA"/>
</dbReference>
<keyword evidence="2 8" id="KW-0328">Glycosyltransferase</keyword>
<keyword evidence="6 8" id="KW-1133">Transmembrane helix</keyword>
<dbReference type="eggNOG" id="KOG1771">
    <property type="taxonomic scope" value="Eukaryota"/>
</dbReference>
<evidence type="ECO:0000256" key="1">
    <source>
        <dbReference type="ARBA" id="ARBA00004477"/>
    </source>
</evidence>
<feature type="chain" id="PRO_5004048536" description="Mannosyltransferase" evidence="9">
    <location>
        <begin position="28"/>
        <end position="314"/>
    </location>
</feature>
<dbReference type="AlphaFoldDB" id="M4B1R1"/>
<feature type="transmembrane region" description="Helical" evidence="8">
    <location>
        <begin position="64"/>
        <end position="80"/>
    </location>
</feature>
<feature type="transmembrane region" description="Helical" evidence="8">
    <location>
        <begin position="252"/>
        <end position="271"/>
    </location>
</feature>
<comment type="similarity">
    <text evidence="8">Belongs to the glycosyltransferase 22 family.</text>
</comment>
<organism evidence="10 11">
    <name type="scientific">Hyaloperonospora arabidopsidis (strain Emoy2)</name>
    <name type="common">Downy mildew agent</name>
    <name type="synonym">Peronospora arabidopsidis</name>
    <dbReference type="NCBI Taxonomy" id="559515"/>
    <lineage>
        <taxon>Eukaryota</taxon>
        <taxon>Sar</taxon>
        <taxon>Stramenopiles</taxon>
        <taxon>Oomycota</taxon>
        <taxon>Peronosporomycetes</taxon>
        <taxon>Peronosporales</taxon>
        <taxon>Peronosporaceae</taxon>
        <taxon>Hyaloperonospora</taxon>
    </lineage>
</organism>
<evidence type="ECO:0000256" key="4">
    <source>
        <dbReference type="ARBA" id="ARBA00022692"/>
    </source>
</evidence>
<keyword evidence="7 8" id="KW-0472">Membrane</keyword>
<dbReference type="GO" id="GO:0005789">
    <property type="term" value="C:endoplasmic reticulum membrane"/>
    <property type="evidence" value="ECO:0007669"/>
    <property type="project" value="UniProtKB-SubCell"/>
</dbReference>
<dbReference type="PANTHER" id="PTHR22760:SF4">
    <property type="entry name" value="GPI MANNOSYLTRANSFERASE 3"/>
    <property type="match status" value="1"/>
</dbReference>
<dbReference type="Pfam" id="PF03901">
    <property type="entry name" value="Glyco_transf_22"/>
    <property type="match status" value="1"/>
</dbReference>
<keyword evidence="11" id="KW-1185">Reference proteome</keyword>
<reference evidence="10" key="2">
    <citation type="submission" date="2015-06" db="UniProtKB">
        <authorList>
            <consortium name="EnsemblProtists"/>
        </authorList>
    </citation>
    <scope>IDENTIFICATION</scope>
    <source>
        <strain evidence="10">Emoy2</strain>
    </source>
</reference>
<dbReference type="InterPro" id="IPR005599">
    <property type="entry name" value="GPI_mannosylTrfase"/>
</dbReference>
<dbReference type="EC" id="2.4.1.-" evidence="8"/>
<dbReference type="InParanoid" id="M4B1R1"/>
<name>M4B1R1_HYAAE</name>
<evidence type="ECO:0000313" key="10">
    <source>
        <dbReference type="EnsemblProtists" id="HpaP800208"/>
    </source>
</evidence>
<feature type="transmembrane region" description="Helical" evidence="8">
    <location>
        <begin position="160"/>
        <end position="179"/>
    </location>
</feature>
<comment type="subcellular location">
    <subcellularLocation>
        <location evidence="1 8">Endoplasmic reticulum membrane</location>
        <topology evidence="1 8">Multi-pass membrane protein</topology>
    </subcellularLocation>
</comment>
<keyword evidence="3" id="KW-0808">Transferase</keyword>
<dbReference type="Proteomes" id="UP000011713">
    <property type="component" value="Unassembled WGS sequence"/>
</dbReference>
<evidence type="ECO:0000256" key="2">
    <source>
        <dbReference type="ARBA" id="ARBA00022676"/>
    </source>
</evidence>
<keyword evidence="5 8" id="KW-0256">Endoplasmic reticulum</keyword>
<feature type="signal peptide" evidence="9">
    <location>
        <begin position="1"/>
        <end position="27"/>
    </location>
</feature>
<evidence type="ECO:0000256" key="9">
    <source>
        <dbReference type="SAM" id="SignalP"/>
    </source>
</evidence>
<dbReference type="GO" id="GO:0006506">
    <property type="term" value="P:GPI anchor biosynthetic process"/>
    <property type="evidence" value="ECO:0007669"/>
    <property type="project" value="TreeGrafter"/>
</dbReference>
<keyword evidence="4 8" id="KW-0812">Transmembrane</keyword>
<dbReference type="STRING" id="559515.M4B1R1"/>
<dbReference type="VEuPathDB" id="FungiDB:HpaG800208"/>
<feature type="transmembrane region" description="Helical" evidence="8">
    <location>
        <begin position="125"/>
        <end position="148"/>
    </location>
</feature>
<proteinExistence type="inferred from homology"/>
<accession>M4B1R1</accession>
<evidence type="ECO:0000256" key="3">
    <source>
        <dbReference type="ARBA" id="ARBA00022679"/>
    </source>
</evidence>
<dbReference type="PANTHER" id="PTHR22760">
    <property type="entry name" value="GLYCOSYLTRANSFERASE"/>
    <property type="match status" value="1"/>
</dbReference>